<dbReference type="PROSITE" id="PS50928">
    <property type="entry name" value="ABC_TM1"/>
    <property type="match status" value="1"/>
</dbReference>
<feature type="transmembrane region" description="Helical" evidence="7">
    <location>
        <begin position="40"/>
        <end position="62"/>
    </location>
</feature>
<sequence>MLLGKLKTRHWRQKQSLQSKQDLMSRPIDDTKASSIILTWIFKIFVLAFFGFIIAFPFYFMISQSLTDKQWSMVNSSSILWYPKKFGVTYSKFEAHWENFKFAFQEGYGKALLMTFIVTSFSVVARVFFSMSFGYAFSLRKWRFKSFSWAFFLSLLVLPEVALLSGQYFVAVKLGWHIGTWRFVSLMMPFVASVFSGFMYRNAFEDIPDSVKESALIDGTSGFKFFIKIAMPMVKTTTWTVCILTALATWNSYTWPLLILGKQAPGSWTVMNIWLTDTGQVKNDPDGNRVYMSIRMAATILAILPMLIVYFSLRKRIMNAISRQGRASKG</sequence>
<dbReference type="AlphaFoldDB" id="A0A448ZXE7"/>
<feature type="transmembrane region" description="Helical" evidence="7">
    <location>
        <begin position="149"/>
        <end position="171"/>
    </location>
</feature>
<evidence type="ECO:0000313" key="9">
    <source>
        <dbReference type="EMBL" id="VEU55938.1"/>
    </source>
</evidence>
<comment type="similarity">
    <text evidence="7">Belongs to the binding-protein-dependent transport system permease family.</text>
</comment>
<keyword evidence="10" id="KW-1185">Reference proteome</keyword>
<dbReference type="CDD" id="cd06261">
    <property type="entry name" value="TM_PBP2"/>
    <property type="match status" value="1"/>
</dbReference>
<dbReference type="PANTHER" id="PTHR43744:SF12">
    <property type="entry name" value="ABC TRANSPORTER PERMEASE PROTEIN MG189-RELATED"/>
    <property type="match status" value="1"/>
</dbReference>
<feature type="transmembrane region" description="Helical" evidence="7">
    <location>
        <begin position="225"/>
        <end position="250"/>
    </location>
</feature>
<keyword evidence="2 7" id="KW-0813">Transport</keyword>
<proteinExistence type="inferred from homology"/>
<evidence type="ECO:0000256" key="7">
    <source>
        <dbReference type="RuleBase" id="RU363032"/>
    </source>
</evidence>
<organism evidence="9 10">
    <name type="scientific">Metamycoplasma orale</name>
    <name type="common">Mycoplasma orale</name>
    <dbReference type="NCBI Taxonomy" id="2121"/>
    <lineage>
        <taxon>Bacteria</taxon>
        <taxon>Bacillati</taxon>
        <taxon>Mycoplasmatota</taxon>
        <taxon>Mycoplasmoidales</taxon>
        <taxon>Metamycoplasmataceae</taxon>
        <taxon>Metamycoplasma</taxon>
    </lineage>
</organism>
<feature type="transmembrane region" description="Helical" evidence="7">
    <location>
        <begin position="183"/>
        <end position="204"/>
    </location>
</feature>
<evidence type="ECO:0000256" key="2">
    <source>
        <dbReference type="ARBA" id="ARBA00022448"/>
    </source>
</evidence>
<dbReference type="EMBL" id="LR214940">
    <property type="protein sequence ID" value="VEU55938.1"/>
    <property type="molecule type" value="Genomic_DNA"/>
</dbReference>
<dbReference type="KEGG" id="mob:NCTC10112_00525"/>
<dbReference type="OrthoDB" id="9787837at2"/>
<dbReference type="InterPro" id="IPR000515">
    <property type="entry name" value="MetI-like"/>
</dbReference>
<evidence type="ECO:0000259" key="8">
    <source>
        <dbReference type="PROSITE" id="PS50928"/>
    </source>
</evidence>
<keyword evidence="3" id="KW-1003">Cell membrane</keyword>
<dbReference type="InterPro" id="IPR035906">
    <property type="entry name" value="MetI-like_sf"/>
</dbReference>
<accession>A0A448ZXE7</accession>
<dbReference type="RefSeq" id="WP_022935713.1">
    <property type="nucleotide sequence ID" value="NZ_LR214940.1"/>
</dbReference>
<dbReference type="SUPFAM" id="SSF161098">
    <property type="entry name" value="MetI-like"/>
    <property type="match status" value="1"/>
</dbReference>
<feature type="transmembrane region" description="Helical" evidence="7">
    <location>
        <begin position="111"/>
        <end position="137"/>
    </location>
</feature>
<evidence type="ECO:0000256" key="5">
    <source>
        <dbReference type="ARBA" id="ARBA00022989"/>
    </source>
</evidence>
<keyword evidence="4 7" id="KW-0812">Transmembrane</keyword>
<feature type="transmembrane region" description="Helical" evidence="7">
    <location>
        <begin position="292"/>
        <end position="313"/>
    </location>
</feature>
<evidence type="ECO:0000256" key="4">
    <source>
        <dbReference type="ARBA" id="ARBA00022692"/>
    </source>
</evidence>
<evidence type="ECO:0000256" key="1">
    <source>
        <dbReference type="ARBA" id="ARBA00004651"/>
    </source>
</evidence>
<keyword evidence="5 7" id="KW-1133">Transmembrane helix</keyword>
<dbReference type="GO" id="GO:0055085">
    <property type="term" value="P:transmembrane transport"/>
    <property type="evidence" value="ECO:0007669"/>
    <property type="project" value="InterPro"/>
</dbReference>
<evidence type="ECO:0000313" key="10">
    <source>
        <dbReference type="Proteomes" id="UP000290482"/>
    </source>
</evidence>
<name>A0A448ZXE7_METOS</name>
<evidence type="ECO:0000256" key="6">
    <source>
        <dbReference type="ARBA" id="ARBA00023136"/>
    </source>
</evidence>
<evidence type="ECO:0000256" key="3">
    <source>
        <dbReference type="ARBA" id="ARBA00022475"/>
    </source>
</evidence>
<protein>
    <submittedName>
        <fullName evidence="9">Glycerol-3-phosphate transporter membrane protein</fullName>
    </submittedName>
</protein>
<dbReference type="Proteomes" id="UP000290482">
    <property type="component" value="Chromosome"/>
</dbReference>
<comment type="subcellular location">
    <subcellularLocation>
        <location evidence="1 7">Cell membrane</location>
        <topology evidence="1 7">Multi-pass membrane protein</topology>
    </subcellularLocation>
</comment>
<dbReference type="GO" id="GO:0005886">
    <property type="term" value="C:plasma membrane"/>
    <property type="evidence" value="ECO:0007669"/>
    <property type="project" value="UniProtKB-SubCell"/>
</dbReference>
<gene>
    <name evidence="9" type="ORF">NCTC10112_00525</name>
</gene>
<dbReference type="Pfam" id="PF00528">
    <property type="entry name" value="BPD_transp_1"/>
    <property type="match status" value="1"/>
</dbReference>
<keyword evidence="6 7" id="KW-0472">Membrane</keyword>
<dbReference type="Gene3D" id="1.10.3720.10">
    <property type="entry name" value="MetI-like"/>
    <property type="match status" value="1"/>
</dbReference>
<feature type="domain" description="ABC transmembrane type-1" evidence="8">
    <location>
        <begin position="112"/>
        <end position="313"/>
    </location>
</feature>
<dbReference type="PANTHER" id="PTHR43744">
    <property type="entry name" value="ABC TRANSPORTER PERMEASE PROTEIN MG189-RELATED-RELATED"/>
    <property type="match status" value="1"/>
</dbReference>
<reference evidence="9 10" key="1">
    <citation type="submission" date="2019-01" db="EMBL/GenBank/DDBJ databases">
        <authorList>
            <consortium name="Pathogen Informatics"/>
        </authorList>
    </citation>
    <scope>NUCLEOTIDE SEQUENCE [LARGE SCALE GENOMIC DNA]</scope>
    <source>
        <strain evidence="9 10">NCTC10112</strain>
    </source>
</reference>